<dbReference type="EMBL" id="JAFNEN010004595">
    <property type="protein sequence ID" value="KAG8170989.1"/>
    <property type="molecule type" value="Genomic_DNA"/>
</dbReference>
<evidence type="ECO:0000313" key="1">
    <source>
        <dbReference type="EMBL" id="KAG8170989.1"/>
    </source>
</evidence>
<dbReference type="AlphaFoldDB" id="A0AAV6TGM3"/>
<gene>
    <name evidence="1" type="ORF">JTE90_016195</name>
</gene>
<reference evidence="1 2" key="1">
    <citation type="journal article" date="2022" name="Nat. Ecol. Evol.">
        <title>A masculinizing supergene underlies an exaggerated male reproductive morph in a spider.</title>
        <authorList>
            <person name="Hendrickx F."/>
            <person name="De Corte Z."/>
            <person name="Sonet G."/>
            <person name="Van Belleghem S.M."/>
            <person name="Kostlbacher S."/>
            <person name="Vangestel C."/>
        </authorList>
    </citation>
    <scope>NUCLEOTIDE SEQUENCE [LARGE SCALE GENOMIC DNA]</scope>
    <source>
        <strain evidence="1">W744_W776</strain>
    </source>
</reference>
<evidence type="ECO:0000313" key="2">
    <source>
        <dbReference type="Proteomes" id="UP000827092"/>
    </source>
</evidence>
<comment type="caution">
    <text evidence="1">The sequence shown here is derived from an EMBL/GenBank/DDBJ whole genome shotgun (WGS) entry which is preliminary data.</text>
</comment>
<organism evidence="1 2">
    <name type="scientific">Oedothorax gibbosus</name>
    <dbReference type="NCBI Taxonomy" id="931172"/>
    <lineage>
        <taxon>Eukaryota</taxon>
        <taxon>Metazoa</taxon>
        <taxon>Ecdysozoa</taxon>
        <taxon>Arthropoda</taxon>
        <taxon>Chelicerata</taxon>
        <taxon>Arachnida</taxon>
        <taxon>Araneae</taxon>
        <taxon>Araneomorphae</taxon>
        <taxon>Entelegynae</taxon>
        <taxon>Araneoidea</taxon>
        <taxon>Linyphiidae</taxon>
        <taxon>Erigoninae</taxon>
        <taxon>Oedothorax</taxon>
    </lineage>
</organism>
<sequence length="78" mass="8562">MFPLIKNKIEDEGIRYRPVLFPKRCQPRIRGVFLKKTRRGASGETKLLGSGGIKVAKAKNLKELKGGPKPRNGGCGSI</sequence>
<dbReference type="Proteomes" id="UP000827092">
    <property type="component" value="Unassembled WGS sequence"/>
</dbReference>
<accession>A0AAV6TGM3</accession>
<name>A0AAV6TGM3_9ARAC</name>
<keyword evidence="2" id="KW-1185">Reference proteome</keyword>
<proteinExistence type="predicted"/>
<protein>
    <submittedName>
        <fullName evidence="1">Uncharacterized protein</fullName>
    </submittedName>
</protein>